<proteinExistence type="predicted"/>
<sequence>MRRFHIILLAVTLVGAACSDSTPERVIPTTTTVAPTTTTTMTTTTTTTVAPTTTTTTTTTTLPPPDWEGIVAEVADVWLSEGTPITPGVSIAVLLSDGTEVLVARGLADLVAEVPVTTDDYFRIGSISKTITSVALLQLVSEDLVSLDEPVATYVGDLLDGYVLDGVDYGDQVTVRQTLNHTDGFAEYAFDLGFYLLMSERLETVVEPEEIIDWAISMGPQYVPGTAYSYNTVGHNVVGLIIESVTGQPAHEVLRERIFDPLGLDSIFLPPAEDPPKPVVHGYAATVLKAALDAIPATASYPEADLGDVYDMSVVPQEAIRSAGWTGGSIESQVLDVALIFRAMFDGTLLGDAMVAEFLTTSEFSDYGLGISIGEADVNTIGAAVEIAEDVVSYSHGGGVPGFRSHAAYYPDDDIAIAVSANVLPADPDVGVLAERILTAILAEG</sequence>
<dbReference type="InterPro" id="IPR001466">
    <property type="entry name" value="Beta-lactam-related"/>
</dbReference>
<dbReference type="Gene3D" id="3.40.710.10">
    <property type="entry name" value="DD-peptidase/beta-lactamase superfamily"/>
    <property type="match status" value="1"/>
</dbReference>
<dbReference type="PROSITE" id="PS51257">
    <property type="entry name" value="PROKAR_LIPOPROTEIN"/>
    <property type="match status" value="1"/>
</dbReference>
<organism evidence="2">
    <name type="scientific">marine metagenome</name>
    <dbReference type="NCBI Taxonomy" id="408172"/>
    <lineage>
        <taxon>unclassified sequences</taxon>
        <taxon>metagenomes</taxon>
        <taxon>ecological metagenomes</taxon>
    </lineage>
</organism>
<dbReference type="InterPro" id="IPR012338">
    <property type="entry name" value="Beta-lactam/transpept-like"/>
</dbReference>
<dbReference type="PANTHER" id="PTHR46825">
    <property type="entry name" value="D-ALANYL-D-ALANINE-CARBOXYPEPTIDASE/ENDOPEPTIDASE AMPH"/>
    <property type="match status" value="1"/>
</dbReference>
<reference evidence="2" key="1">
    <citation type="submission" date="2018-05" db="EMBL/GenBank/DDBJ databases">
        <authorList>
            <person name="Lanie J.A."/>
            <person name="Ng W.-L."/>
            <person name="Kazmierczak K.M."/>
            <person name="Andrzejewski T.M."/>
            <person name="Davidsen T.M."/>
            <person name="Wayne K.J."/>
            <person name="Tettelin H."/>
            <person name="Glass J.I."/>
            <person name="Rusch D."/>
            <person name="Podicherti R."/>
            <person name="Tsui H.-C.T."/>
            <person name="Winkler M.E."/>
        </authorList>
    </citation>
    <scope>NUCLEOTIDE SEQUENCE</scope>
</reference>
<feature type="domain" description="Beta-lactamase-related" evidence="1">
    <location>
        <begin position="86"/>
        <end position="438"/>
    </location>
</feature>
<dbReference type="InterPro" id="IPR050491">
    <property type="entry name" value="AmpC-like"/>
</dbReference>
<accession>A0A381PSJ4</accession>
<name>A0A381PSJ4_9ZZZZ</name>
<gene>
    <name evidence="2" type="ORF">METZ01_LOCUS22870</name>
</gene>
<dbReference type="EMBL" id="UINC01001078">
    <property type="protein sequence ID" value="SUZ70016.1"/>
    <property type="molecule type" value="Genomic_DNA"/>
</dbReference>
<dbReference type="SUPFAM" id="SSF56601">
    <property type="entry name" value="beta-lactamase/transpeptidase-like"/>
    <property type="match status" value="1"/>
</dbReference>
<dbReference type="AlphaFoldDB" id="A0A381PSJ4"/>
<dbReference type="PANTHER" id="PTHR46825:SF7">
    <property type="entry name" value="D-ALANYL-D-ALANINE CARBOXYPEPTIDASE"/>
    <property type="match status" value="1"/>
</dbReference>
<protein>
    <recommendedName>
        <fullName evidence="1">Beta-lactamase-related domain-containing protein</fullName>
    </recommendedName>
</protein>
<dbReference type="Pfam" id="PF00144">
    <property type="entry name" value="Beta-lactamase"/>
    <property type="match status" value="1"/>
</dbReference>
<evidence type="ECO:0000313" key="2">
    <source>
        <dbReference type="EMBL" id="SUZ70016.1"/>
    </source>
</evidence>
<evidence type="ECO:0000259" key="1">
    <source>
        <dbReference type="Pfam" id="PF00144"/>
    </source>
</evidence>